<reference evidence="11 12" key="1">
    <citation type="submission" date="2018-07" db="EMBL/GenBank/DDBJ databases">
        <title>Genomic Encyclopedia of Type Strains, Phase IV (KMG-IV): sequencing the most valuable type-strain genomes for metagenomic binning, comparative biology and taxonomic classification.</title>
        <authorList>
            <person name="Goeker M."/>
        </authorList>
    </citation>
    <scope>NUCLEOTIDE SEQUENCE [LARGE SCALE GENOMIC DNA]</scope>
    <source>
        <strain evidence="11 12">DSM 26725</strain>
    </source>
</reference>
<gene>
    <name evidence="11" type="ORF">DFR46_1463</name>
</gene>
<dbReference type="AlphaFoldDB" id="A0A3D9FF43"/>
<keyword evidence="3" id="KW-1003">Cell membrane</keyword>
<evidence type="ECO:0000256" key="9">
    <source>
        <dbReference type="SAM" id="Phobius"/>
    </source>
</evidence>
<dbReference type="PANTHER" id="PTHR38035:SF1">
    <property type="entry name" value="ANCILLARY SECYEG TRANSLOCON SUBUNIT"/>
    <property type="match status" value="1"/>
</dbReference>
<dbReference type="Pfam" id="PF09976">
    <property type="entry name" value="TPR_21"/>
    <property type="match status" value="1"/>
</dbReference>
<evidence type="ECO:0000256" key="3">
    <source>
        <dbReference type="ARBA" id="ARBA00022475"/>
    </source>
</evidence>
<name>A0A3D9FF43_9SPHN</name>
<protein>
    <recommendedName>
        <fullName evidence="10">Ancillary SecYEG translocon subunit/Cell division coordinator CpoB TPR domain-containing protein</fullName>
    </recommendedName>
</protein>
<keyword evidence="6 9" id="KW-0472">Membrane</keyword>
<keyword evidence="12" id="KW-1185">Reference proteome</keyword>
<comment type="subcellular location">
    <subcellularLocation>
        <location evidence="2">Cell membrane</location>
    </subcellularLocation>
    <subcellularLocation>
        <location evidence="1">Membrane</location>
        <topology evidence="1">Single-pass membrane protein</topology>
    </subcellularLocation>
</comment>
<keyword evidence="4 9" id="KW-0812">Transmembrane</keyword>
<dbReference type="GO" id="GO:0005886">
    <property type="term" value="C:plasma membrane"/>
    <property type="evidence" value="ECO:0007669"/>
    <property type="project" value="UniProtKB-SubCell"/>
</dbReference>
<accession>A0A3D9FF43</accession>
<keyword evidence="7" id="KW-0143">Chaperone</keyword>
<evidence type="ECO:0000313" key="12">
    <source>
        <dbReference type="Proteomes" id="UP000256310"/>
    </source>
</evidence>
<comment type="caution">
    <text evidence="11">The sequence shown here is derived from an EMBL/GenBank/DDBJ whole genome shotgun (WGS) entry which is preliminary data.</text>
</comment>
<dbReference type="Proteomes" id="UP000256310">
    <property type="component" value="Unassembled WGS sequence"/>
</dbReference>
<evidence type="ECO:0000256" key="2">
    <source>
        <dbReference type="ARBA" id="ARBA00004236"/>
    </source>
</evidence>
<dbReference type="EMBL" id="QRDP01000004">
    <property type="protein sequence ID" value="RED16440.1"/>
    <property type="molecule type" value="Genomic_DNA"/>
</dbReference>
<evidence type="ECO:0000256" key="8">
    <source>
        <dbReference type="SAM" id="MobiDB-lite"/>
    </source>
</evidence>
<keyword evidence="5 9" id="KW-1133">Transmembrane helix</keyword>
<feature type="domain" description="Ancillary SecYEG translocon subunit/Cell division coordinator CpoB TPR" evidence="10">
    <location>
        <begin position="26"/>
        <end position="198"/>
    </location>
</feature>
<evidence type="ECO:0000259" key="10">
    <source>
        <dbReference type="Pfam" id="PF09976"/>
    </source>
</evidence>
<evidence type="ECO:0000256" key="1">
    <source>
        <dbReference type="ARBA" id="ARBA00004167"/>
    </source>
</evidence>
<dbReference type="InterPro" id="IPR026039">
    <property type="entry name" value="YfgM"/>
</dbReference>
<evidence type="ECO:0000256" key="6">
    <source>
        <dbReference type="ARBA" id="ARBA00023136"/>
    </source>
</evidence>
<feature type="region of interest" description="Disordered" evidence="8">
    <location>
        <begin position="227"/>
        <end position="251"/>
    </location>
</feature>
<organism evidence="11 12">
    <name type="scientific">Parasphingopyxis lamellibrachiae</name>
    <dbReference type="NCBI Taxonomy" id="680125"/>
    <lineage>
        <taxon>Bacteria</taxon>
        <taxon>Pseudomonadati</taxon>
        <taxon>Pseudomonadota</taxon>
        <taxon>Alphaproteobacteria</taxon>
        <taxon>Sphingomonadales</taxon>
        <taxon>Sphingomonadaceae</taxon>
        <taxon>Parasphingopyxis</taxon>
    </lineage>
</organism>
<sequence>MAIAPQDNSAFMREVDEEVRKEQAVQFWDRWGKWIAGLVIIGLAAFGGWLYWSNQQTSAAEAEAEQLSMLLEGLSDGTNTDVEDELSALAESRRPIIRAEALLTQAALALQGEDRARAIEVFAVIAADDGLPQQFRDIATIRQTAVEFEDMEPQAVIDRLASLAVPGNPWFGSAAELTAVAMIRMGDEEGAGALFAQMANDESVPETLRTRAVQMAGVLGVDAVPDEPVDMEEQTVPNQPLAAETAEEASS</sequence>
<evidence type="ECO:0000256" key="4">
    <source>
        <dbReference type="ARBA" id="ARBA00022692"/>
    </source>
</evidence>
<dbReference type="InterPro" id="IPR018704">
    <property type="entry name" value="SecYEG/CpoB_TPR"/>
</dbReference>
<feature type="transmembrane region" description="Helical" evidence="9">
    <location>
        <begin position="31"/>
        <end position="52"/>
    </location>
</feature>
<evidence type="ECO:0000256" key="5">
    <source>
        <dbReference type="ARBA" id="ARBA00022989"/>
    </source>
</evidence>
<evidence type="ECO:0000256" key="7">
    <source>
        <dbReference type="ARBA" id="ARBA00023186"/>
    </source>
</evidence>
<dbReference type="GO" id="GO:0044877">
    <property type="term" value="F:protein-containing complex binding"/>
    <property type="evidence" value="ECO:0007669"/>
    <property type="project" value="InterPro"/>
</dbReference>
<dbReference type="OrthoDB" id="7173339at2"/>
<dbReference type="PANTHER" id="PTHR38035">
    <property type="entry name" value="UPF0070 PROTEIN YFGM"/>
    <property type="match status" value="1"/>
</dbReference>
<proteinExistence type="predicted"/>
<evidence type="ECO:0000313" key="11">
    <source>
        <dbReference type="EMBL" id="RED16440.1"/>
    </source>
</evidence>